<feature type="domain" description="HTH marR-type" evidence="2">
    <location>
        <begin position="126"/>
        <end position="170"/>
    </location>
</feature>
<dbReference type="SUPFAM" id="SSF46785">
    <property type="entry name" value="Winged helix' DNA-binding domain"/>
    <property type="match status" value="1"/>
</dbReference>
<reference evidence="4 5" key="1">
    <citation type="submission" date="2024-10" db="EMBL/GenBank/DDBJ databases">
        <title>The Natural Products Discovery Center: Release of the First 8490 Sequenced Strains for Exploring Actinobacteria Biosynthetic Diversity.</title>
        <authorList>
            <person name="Kalkreuter E."/>
            <person name="Kautsar S.A."/>
            <person name="Yang D."/>
            <person name="Bader C.D."/>
            <person name="Teijaro C.N."/>
            <person name="Fluegel L."/>
            <person name="Davis C.M."/>
            <person name="Simpson J.R."/>
            <person name="Lauterbach L."/>
            <person name="Steele A.D."/>
            <person name="Gui C."/>
            <person name="Meng S."/>
            <person name="Li G."/>
            <person name="Viehrig K."/>
            <person name="Ye F."/>
            <person name="Su P."/>
            <person name="Kiefer A.F."/>
            <person name="Nichols A."/>
            <person name="Cepeda A.J."/>
            <person name="Yan W."/>
            <person name="Fan B."/>
            <person name="Jiang Y."/>
            <person name="Adhikari A."/>
            <person name="Zheng C.-J."/>
            <person name="Schuster L."/>
            <person name="Cowan T.M."/>
            <person name="Smanski M.J."/>
            <person name="Chevrette M.G."/>
            <person name="De Carvalho L.P.S."/>
            <person name="Shen B."/>
        </authorList>
    </citation>
    <scope>NUCLEOTIDE SEQUENCE [LARGE SCALE GENOMIC DNA]</scope>
    <source>
        <strain evidence="4 5">NPDC002173</strain>
    </source>
</reference>
<comment type="caution">
    <text evidence="4">The sequence shown here is derived from an EMBL/GenBank/DDBJ whole genome shotgun (WGS) entry which is preliminary data.</text>
</comment>
<dbReference type="InterPro" id="IPR025246">
    <property type="entry name" value="IS30-like_HTH"/>
</dbReference>
<evidence type="ECO:0000313" key="5">
    <source>
        <dbReference type="Proteomes" id="UP001602013"/>
    </source>
</evidence>
<evidence type="ECO:0000313" key="4">
    <source>
        <dbReference type="EMBL" id="MFF3665540.1"/>
    </source>
</evidence>
<protein>
    <submittedName>
        <fullName evidence="4">Helix-turn-helix domain-containing protein</fullName>
    </submittedName>
</protein>
<dbReference type="EMBL" id="JBIASD010000004">
    <property type="protein sequence ID" value="MFF3665540.1"/>
    <property type="molecule type" value="Genomic_DNA"/>
</dbReference>
<dbReference type="InterPro" id="IPR051917">
    <property type="entry name" value="Transposase-Integrase"/>
</dbReference>
<accession>A0ABW6SKQ7</accession>
<dbReference type="Pfam" id="PF01047">
    <property type="entry name" value="MarR"/>
    <property type="match status" value="1"/>
</dbReference>
<gene>
    <name evidence="4" type="ORF">ACFYXI_08085</name>
</gene>
<evidence type="ECO:0000259" key="2">
    <source>
        <dbReference type="Pfam" id="PF01047"/>
    </source>
</evidence>
<dbReference type="Proteomes" id="UP001602013">
    <property type="component" value="Unassembled WGS sequence"/>
</dbReference>
<name>A0ABW6SKQ7_9ACTN</name>
<dbReference type="PANTHER" id="PTHR10948:SF23">
    <property type="entry name" value="TRANSPOSASE INSI FOR INSERTION SEQUENCE ELEMENT IS30A-RELATED"/>
    <property type="match status" value="1"/>
</dbReference>
<feature type="region of interest" description="Disordered" evidence="1">
    <location>
        <begin position="64"/>
        <end position="91"/>
    </location>
</feature>
<sequence length="327" mass="35979">MNASEKEAWPMPGGRLTHEDRQKIATWLADGLGYAEMGRRLGRPTSTITREVARNGGPADYLADRAQQASERRARRRRAVKATEPDERQTEVARRFGEEFASLLAGTGLPRMPSRVFVCLLISDSDSGSLTSADLVRRLQVSPASVSKAIGYLESIELVGRSQGPDGRRERYMINDDVWTRVWRADTGAHTEVAAAARRGTHIFGSDTPAGTRLREMGRFFARISDHMDDSGLTHAAVDDALTVIAAFVHAARPLTADDLARALDWPIKRADDALDALSSRPVLSDPLTVERLGRGTYAIAPRPDRLSSAQREALIVSPRSTRRARK</sequence>
<keyword evidence="5" id="KW-1185">Reference proteome</keyword>
<evidence type="ECO:0000256" key="1">
    <source>
        <dbReference type="SAM" id="MobiDB-lite"/>
    </source>
</evidence>
<dbReference type="InterPro" id="IPR036390">
    <property type="entry name" value="WH_DNA-bd_sf"/>
</dbReference>
<dbReference type="PANTHER" id="PTHR10948">
    <property type="entry name" value="TRANSPOSASE"/>
    <property type="match status" value="1"/>
</dbReference>
<organism evidence="4 5">
    <name type="scientific">Microtetraspora malaysiensis</name>
    <dbReference type="NCBI Taxonomy" id="161358"/>
    <lineage>
        <taxon>Bacteria</taxon>
        <taxon>Bacillati</taxon>
        <taxon>Actinomycetota</taxon>
        <taxon>Actinomycetes</taxon>
        <taxon>Streptosporangiales</taxon>
        <taxon>Streptosporangiaceae</taxon>
        <taxon>Microtetraspora</taxon>
    </lineage>
</organism>
<feature type="compositionally biased region" description="Basic and acidic residues" evidence="1">
    <location>
        <begin position="81"/>
        <end position="91"/>
    </location>
</feature>
<dbReference type="Gene3D" id="1.10.10.10">
    <property type="entry name" value="Winged helix-like DNA-binding domain superfamily/Winged helix DNA-binding domain"/>
    <property type="match status" value="1"/>
</dbReference>
<evidence type="ECO:0000259" key="3">
    <source>
        <dbReference type="Pfam" id="PF13936"/>
    </source>
</evidence>
<dbReference type="InterPro" id="IPR036388">
    <property type="entry name" value="WH-like_DNA-bd_sf"/>
</dbReference>
<dbReference type="Pfam" id="PF13936">
    <property type="entry name" value="HTH_38"/>
    <property type="match status" value="1"/>
</dbReference>
<dbReference type="InterPro" id="IPR000835">
    <property type="entry name" value="HTH_MarR-typ"/>
</dbReference>
<feature type="domain" description="Transposase IS30-like HTH" evidence="3">
    <location>
        <begin position="15"/>
        <end position="55"/>
    </location>
</feature>
<dbReference type="RefSeq" id="WP_387409566.1">
    <property type="nucleotide sequence ID" value="NZ_JBIASD010000004.1"/>
</dbReference>
<proteinExistence type="predicted"/>